<protein>
    <submittedName>
        <fullName evidence="2">Uncharacterized protein</fullName>
    </submittedName>
</protein>
<keyword evidence="3" id="KW-1185">Reference proteome</keyword>
<sequence>MPLLLSSSFPISLSPFFSLFLSSVAYSSPLFFSPSLHLFSRSPSHPALLLLSPHLLLLPLLFSFSSSLFLHLCPSFQASTCLFFTSSPSLITSLRLSPAPTPLLPAPSSPPRPTLCRTTRLHQRHSSSPLAASAQQTTQPPSRPLVAATAAAWRAPVAHSLVKEPAALPSAFSFNLPGENEFT</sequence>
<evidence type="ECO:0000313" key="2">
    <source>
        <dbReference type="EMBL" id="KAK7870048.1"/>
    </source>
</evidence>
<comment type="caution">
    <text evidence="2">The sequence shown here is derived from an EMBL/GenBank/DDBJ whole genome shotgun (WGS) entry which is preliminary data.</text>
</comment>
<accession>A0AAN9WAW4</accession>
<evidence type="ECO:0000256" key="1">
    <source>
        <dbReference type="SAM" id="MobiDB-lite"/>
    </source>
</evidence>
<dbReference type="Proteomes" id="UP001378592">
    <property type="component" value="Unassembled WGS sequence"/>
</dbReference>
<evidence type="ECO:0000313" key="3">
    <source>
        <dbReference type="Proteomes" id="UP001378592"/>
    </source>
</evidence>
<feature type="region of interest" description="Disordered" evidence="1">
    <location>
        <begin position="126"/>
        <end position="145"/>
    </location>
</feature>
<organism evidence="2 3">
    <name type="scientific">Gryllus longicercus</name>
    <dbReference type="NCBI Taxonomy" id="2509291"/>
    <lineage>
        <taxon>Eukaryota</taxon>
        <taxon>Metazoa</taxon>
        <taxon>Ecdysozoa</taxon>
        <taxon>Arthropoda</taxon>
        <taxon>Hexapoda</taxon>
        <taxon>Insecta</taxon>
        <taxon>Pterygota</taxon>
        <taxon>Neoptera</taxon>
        <taxon>Polyneoptera</taxon>
        <taxon>Orthoptera</taxon>
        <taxon>Ensifera</taxon>
        <taxon>Gryllidea</taxon>
        <taxon>Grylloidea</taxon>
        <taxon>Gryllidae</taxon>
        <taxon>Gryllinae</taxon>
        <taxon>Gryllus</taxon>
    </lineage>
</organism>
<name>A0AAN9WAW4_9ORTH</name>
<feature type="compositionally biased region" description="Polar residues" evidence="1">
    <location>
        <begin position="126"/>
        <end position="140"/>
    </location>
</feature>
<dbReference type="EMBL" id="JAZDUA010000065">
    <property type="protein sequence ID" value="KAK7870048.1"/>
    <property type="molecule type" value="Genomic_DNA"/>
</dbReference>
<proteinExistence type="predicted"/>
<gene>
    <name evidence="2" type="ORF">R5R35_012004</name>
</gene>
<reference evidence="2 3" key="1">
    <citation type="submission" date="2024-03" db="EMBL/GenBank/DDBJ databases">
        <title>The genome assembly and annotation of the cricket Gryllus longicercus Weissman &amp; Gray.</title>
        <authorList>
            <person name="Szrajer S."/>
            <person name="Gray D."/>
            <person name="Ylla G."/>
        </authorList>
    </citation>
    <scope>NUCLEOTIDE SEQUENCE [LARGE SCALE GENOMIC DNA]</scope>
    <source>
        <strain evidence="2">DAG 2021-001</strain>
        <tissue evidence="2">Whole body minus gut</tissue>
    </source>
</reference>
<dbReference type="AlphaFoldDB" id="A0AAN9WAW4"/>